<organism evidence="5 6">
    <name type="scientific">Methanosarcina siciliae C2J</name>
    <dbReference type="NCBI Taxonomy" id="1434118"/>
    <lineage>
        <taxon>Archaea</taxon>
        <taxon>Methanobacteriati</taxon>
        <taxon>Methanobacteriota</taxon>
        <taxon>Stenosarchaea group</taxon>
        <taxon>Methanomicrobia</taxon>
        <taxon>Methanosarcinales</taxon>
        <taxon>Methanosarcinaceae</taxon>
        <taxon>Methanosarcina</taxon>
    </lineage>
</organism>
<keyword evidence="5" id="KW-0378">Hydrolase</keyword>
<dbReference type="GO" id="GO:0009035">
    <property type="term" value="F:type I site-specific deoxyribonuclease activity"/>
    <property type="evidence" value="ECO:0007669"/>
    <property type="project" value="UniProtKB-EC"/>
</dbReference>
<dbReference type="PANTHER" id="PTHR43140:SF1">
    <property type="entry name" value="TYPE I RESTRICTION ENZYME ECOKI SPECIFICITY SUBUNIT"/>
    <property type="match status" value="1"/>
</dbReference>
<dbReference type="Pfam" id="PF01420">
    <property type="entry name" value="Methylase_S"/>
    <property type="match status" value="2"/>
</dbReference>
<evidence type="ECO:0000256" key="2">
    <source>
        <dbReference type="ARBA" id="ARBA00022747"/>
    </source>
</evidence>
<dbReference type="GO" id="GO:0009307">
    <property type="term" value="P:DNA restriction-modification system"/>
    <property type="evidence" value="ECO:0007669"/>
    <property type="project" value="UniProtKB-KW"/>
</dbReference>
<dbReference type="KEGG" id="msj:MSSAC_2406"/>
<name>A0A0E3LDB8_9EURY</name>
<evidence type="ECO:0000313" key="5">
    <source>
        <dbReference type="EMBL" id="AKB36996.1"/>
    </source>
</evidence>
<dbReference type="CDD" id="cd17265">
    <property type="entry name" value="RMtype1_S_Eco4255III-TRD2-CR2_like"/>
    <property type="match status" value="1"/>
</dbReference>
<evidence type="ECO:0000259" key="4">
    <source>
        <dbReference type="Pfam" id="PF01420"/>
    </source>
</evidence>
<dbReference type="InterPro" id="IPR044946">
    <property type="entry name" value="Restrct_endonuc_typeI_TRD_sf"/>
</dbReference>
<dbReference type="Proteomes" id="UP000033123">
    <property type="component" value="Chromosome"/>
</dbReference>
<evidence type="ECO:0000313" key="6">
    <source>
        <dbReference type="Proteomes" id="UP000033123"/>
    </source>
</evidence>
<keyword evidence="3" id="KW-0238">DNA-binding</keyword>
<reference evidence="5 6" key="1">
    <citation type="submission" date="2014-07" db="EMBL/GenBank/DDBJ databases">
        <title>Methanogenic archaea and the global carbon cycle.</title>
        <authorList>
            <person name="Henriksen J.R."/>
            <person name="Luke J."/>
            <person name="Reinhart S."/>
            <person name="Benedict M.N."/>
            <person name="Youngblut N.D."/>
            <person name="Metcalf M.E."/>
            <person name="Whitaker R.J."/>
            <person name="Metcalf W.W."/>
        </authorList>
    </citation>
    <scope>NUCLEOTIDE SEQUENCE [LARGE SCALE GENOMIC DNA]</scope>
    <source>
        <strain evidence="5 6">C2J</strain>
    </source>
</reference>
<dbReference type="InterPro" id="IPR000055">
    <property type="entry name" value="Restrct_endonuc_typeI_TRD"/>
</dbReference>
<dbReference type="GO" id="GO:0003677">
    <property type="term" value="F:DNA binding"/>
    <property type="evidence" value="ECO:0007669"/>
    <property type="project" value="UniProtKB-KW"/>
</dbReference>
<dbReference type="Gene3D" id="3.90.220.20">
    <property type="entry name" value="DNA methylase specificity domains"/>
    <property type="match status" value="2"/>
</dbReference>
<dbReference type="REBASE" id="109080">
    <property type="entry name" value="S.MsiC2JORF2405P"/>
</dbReference>
<keyword evidence="2" id="KW-0680">Restriction system</keyword>
<dbReference type="EC" id="3.1.21.3" evidence="5"/>
<dbReference type="Gene3D" id="1.10.287.1120">
    <property type="entry name" value="Bipartite methylase S protein"/>
    <property type="match status" value="1"/>
</dbReference>
<dbReference type="InterPro" id="IPR051212">
    <property type="entry name" value="Type-I_RE_S_subunit"/>
</dbReference>
<dbReference type="SUPFAM" id="SSF116734">
    <property type="entry name" value="DNA methylase specificity domain"/>
    <property type="match status" value="2"/>
</dbReference>
<protein>
    <submittedName>
        <fullName evidence="5">Type I restriction-modification system, specificity subunit S</fullName>
        <ecNumber evidence="5">3.1.21.3</ecNumber>
    </submittedName>
</protein>
<dbReference type="RefSeq" id="WP_048183144.1">
    <property type="nucleotide sequence ID" value="NZ_CP009508.1"/>
</dbReference>
<dbReference type="AlphaFoldDB" id="A0A0E3LDB8"/>
<dbReference type="STRING" id="1434118.MSSAC_2406"/>
<gene>
    <name evidence="5" type="ORF">MSSAC_2406</name>
</gene>
<evidence type="ECO:0000256" key="1">
    <source>
        <dbReference type="ARBA" id="ARBA00010923"/>
    </source>
</evidence>
<dbReference type="PATRIC" id="fig|1434118.4.peg.3119"/>
<dbReference type="EMBL" id="CP009508">
    <property type="protein sequence ID" value="AKB36996.1"/>
    <property type="molecule type" value="Genomic_DNA"/>
</dbReference>
<accession>A0A0E3LDB8</accession>
<proteinExistence type="inferred from homology"/>
<dbReference type="GeneID" id="24872052"/>
<feature type="domain" description="Type I restriction modification DNA specificity" evidence="4">
    <location>
        <begin position="24"/>
        <end position="193"/>
    </location>
</feature>
<evidence type="ECO:0000256" key="3">
    <source>
        <dbReference type="ARBA" id="ARBA00023125"/>
    </source>
</evidence>
<dbReference type="HOGENOM" id="CLU_021095_10_0_2"/>
<sequence>MIRPELARYDVHKNIKNKWIAEIPNHWELSRIKDRGSVKARIGWKALKASEYVDDGFVLISTPNIKNKDIDFENVNYITYERYVESPEIMLKEDDILLAKDGSTLGIVNIVTSLPRETTVNSSICVLRFNKTIFNKYLFYQIESKYIQDQIQYNKGGMGVPHLFQQDINNFIILVPQFSEQKAIANYLDTKTSHIDRKIDLLIQKSVQYLKLKKSIITETVTSGLDKNVAVKDSGVEWIGKVPKHWDVKRLKDIGNSIIGITYSPEDVLDDKFGGVLVLRSSNIQNNRLSLSDTVYVGVKVSRKQTLRKGDILLCSRNGSRSLIGKNICIDERTEGQTFGAFMTVYRTKYFRFIQHFFNSQLFESQSGLYMSSTINQLTINTLNNFLIALPPIPEQEDIADYLDTKTAHIDHIIETTNNQIDKLRELRKTLINDVVTGKIKVV</sequence>
<feature type="domain" description="Type I restriction modification DNA specificity" evidence="4">
    <location>
        <begin position="243"/>
        <end position="422"/>
    </location>
</feature>
<dbReference type="PANTHER" id="PTHR43140">
    <property type="entry name" value="TYPE-1 RESTRICTION ENZYME ECOKI SPECIFICITY PROTEIN"/>
    <property type="match status" value="1"/>
</dbReference>
<comment type="similarity">
    <text evidence="1">Belongs to the type-I restriction system S methylase family.</text>
</comment>